<feature type="transmembrane region" description="Helical" evidence="9">
    <location>
        <begin position="107"/>
        <end position="127"/>
    </location>
</feature>
<dbReference type="InParanoid" id="A0A1Y2FLM6"/>
<feature type="transmembrane region" description="Helical" evidence="9">
    <location>
        <begin position="375"/>
        <end position="397"/>
    </location>
</feature>
<dbReference type="EMBL" id="MCGR01000018">
    <property type="protein sequence ID" value="ORY84106.1"/>
    <property type="molecule type" value="Genomic_DNA"/>
</dbReference>
<evidence type="ECO:0000256" key="9">
    <source>
        <dbReference type="SAM" id="Phobius"/>
    </source>
</evidence>
<feature type="transmembrane region" description="Helical" evidence="9">
    <location>
        <begin position="139"/>
        <end position="166"/>
    </location>
</feature>
<sequence>MRSESVGSLDNGDVEASKLALNRDEGIAPADERQLRTSGLWSKVNSQLSVEGHGVAPLTEEERTDARFLQCFTLWIGMNGTISAFSTGTLGPLLYGLSFRDTALCIVFFNIFSCAMPAYFAVFGPRLGMRQMAIARYSYGLLGAILPAFLNLVTFIGFCAVNAIAAGQVLAAVNPGSISLNVGIVIIAVISMIISFCGYRILHACERWAWIPVIFSFILLAGFGGRHLGAATAYQPGPATSANILSWASLVIGFSLSWCGCSADFNTYMHRSVSSLKIFFYTFAGLYLPCALIQTLGAAFAAAAMSGEVLTWETAFNEGSVGGLMAEALKPLHGFGKVLLIIFALGMISNNAPTVYAFSLSIQVVFPFLAALPRFLFPVVATAIYLPIAIVGATHFASALSNFLGLIGYWSSIFAAVFLTEHFVFRRNSFGAYHIPSWNSIKSLPPGIAALFSSFCGVAMVVLGMDQVWWRGPIAKLIGGEDEYGGDVAIWLGMAVAALVYLPTRLAERKVFGR</sequence>
<reference evidence="10 11" key="1">
    <citation type="submission" date="2016-07" db="EMBL/GenBank/DDBJ databases">
        <title>Pervasive Adenine N6-methylation of Active Genes in Fungi.</title>
        <authorList>
            <consortium name="DOE Joint Genome Institute"/>
            <person name="Mondo S.J."/>
            <person name="Dannebaum R.O."/>
            <person name="Kuo R.C."/>
            <person name="Labutti K."/>
            <person name="Haridas S."/>
            <person name="Kuo A."/>
            <person name="Salamov A."/>
            <person name="Ahrendt S.R."/>
            <person name="Lipzen A."/>
            <person name="Sullivan W."/>
            <person name="Andreopoulos W.B."/>
            <person name="Clum A."/>
            <person name="Lindquist E."/>
            <person name="Daum C."/>
            <person name="Ramamoorthy G.K."/>
            <person name="Gryganskyi A."/>
            <person name="Culley D."/>
            <person name="Magnuson J.K."/>
            <person name="James T.Y."/>
            <person name="O'Malley M.A."/>
            <person name="Stajich J.E."/>
            <person name="Spatafora J.W."/>
            <person name="Visel A."/>
            <person name="Grigoriev I.V."/>
        </authorList>
    </citation>
    <scope>NUCLEOTIDE SEQUENCE [LARGE SCALE GENOMIC DNA]</scope>
    <source>
        <strain evidence="10 11">62-1032</strain>
    </source>
</reference>
<evidence type="ECO:0000313" key="11">
    <source>
        <dbReference type="Proteomes" id="UP000193467"/>
    </source>
</evidence>
<name>A0A1Y2FLM6_9BASI</name>
<feature type="transmembrane region" description="Helical" evidence="9">
    <location>
        <begin position="178"/>
        <end position="201"/>
    </location>
</feature>
<gene>
    <name evidence="10" type="ORF">BCR35DRAFT_351874</name>
</gene>
<feature type="transmembrane region" description="Helical" evidence="9">
    <location>
        <begin position="244"/>
        <end position="266"/>
    </location>
</feature>
<keyword evidence="6 9" id="KW-1133">Transmembrane helix</keyword>
<organism evidence="10 11">
    <name type="scientific">Leucosporidium creatinivorum</name>
    <dbReference type="NCBI Taxonomy" id="106004"/>
    <lineage>
        <taxon>Eukaryota</taxon>
        <taxon>Fungi</taxon>
        <taxon>Dikarya</taxon>
        <taxon>Basidiomycota</taxon>
        <taxon>Pucciniomycotina</taxon>
        <taxon>Microbotryomycetes</taxon>
        <taxon>Leucosporidiales</taxon>
        <taxon>Leucosporidium</taxon>
    </lineage>
</organism>
<dbReference type="Proteomes" id="UP000193467">
    <property type="component" value="Unassembled WGS sequence"/>
</dbReference>
<evidence type="ECO:0000313" key="10">
    <source>
        <dbReference type="EMBL" id="ORY84106.1"/>
    </source>
</evidence>
<comment type="subcellular location">
    <subcellularLocation>
        <location evidence="1">Membrane</location>
        <topology evidence="1">Multi-pass membrane protein</topology>
    </subcellularLocation>
</comment>
<evidence type="ECO:0000256" key="2">
    <source>
        <dbReference type="ARBA" id="ARBA00008974"/>
    </source>
</evidence>
<dbReference type="AlphaFoldDB" id="A0A1Y2FLM6"/>
<feature type="transmembrane region" description="Helical" evidence="9">
    <location>
        <begin position="72"/>
        <end position="95"/>
    </location>
</feature>
<keyword evidence="5 9" id="KW-0812">Transmembrane</keyword>
<protein>
    <submittedName>
        <fullName evidence="10">NCS cytosine-purine permease</fullName>
    </submittedName>
</protein>
<dbReference type="OrthoDB" id="2116389at2759"/>
<proteinExistence type="inferred from homology"/>
<keyword evidence="11" id="KW-1185">Reference proteome</keyword>
<feature type="transmembrane region" description="Helical" evidence="9">
    <location>
        <begin position="278"/>
        <end position="303"/>
    </location>
</feature>
<dbReference type="FunFam" id="1.10.4160.10:FF:000002">
    <property type="entry name" value="Purine-cytosine permease fcyB"/>
    <property type="match status" value="1"/>
</dbReference>
<evidence type="ECO:0000256" key="4">
    <source>
        <dbReference type="ARBA" id="ARBA00022553"/>
    </source>
</evidence>
<comment type="similarity">
    <text evidence="2 8">Belongs to the purine-cytosine permease (2.A.39) family.</text>
</comment>
<dbReference type="STRING" id="106004.A0A1Y2FLM6"/>
<dbReference type="InterPro" id="IPR026030">
    <property type="entry name" value="Pur-cyt_permease_Fcy2/21/22"/>
</dbReference>
<dbReference type="Gene3D" id="1.10.4160.10">
    <property type="entry name" value="Hydantoin permease"/>
    <property type="match status" value="1"/>
</dbReference>
<dbReference type="Pfam" id="PF02133">
    <property type="entry name" value="Transp_cyt_pur"/>
    <property type="match status" value="1"/>
</dbReference>
<evidence type="ECO:0000256" key="5">
    <source>
        <dbReference type="ARBA" id="ARBA00022692"/>
    </source>
</evidence>
<feature type="transmembrane region" description="Helical" evidence="9">
    <location>
        <begin position="403"/>
        <end position="425"/>
    </location>
</feature>
<dbReference type="PIRSF" id="PIRSF002744">
    <property type="entry name" value="Pur-cyt_permease"/>
    <property type="match status" value="1"/>
</dbReference>
<dbReference type="GO" id="GO:0005886">
    <property type="term" value="C:plasma membrane"/>
    <property type="evidence" value="ECO:0007669"/>
    <property type="project" value="TreeGrafter"/>
</dbReference>
<evidence type="ECO:0000256" key="1">
    <source>
        <dbReference type="ARBA" id="ARBA00004141"/>
    </source>
</evidence>
<feature type="transmembrane region" description="Helical" evidence="9">
    <location>
        <begin position="484"/>
        <end position="504"/>
    </location>
</feature>
<evidence type="ECO:0000256" key="3">
    <source>
        <dbReference type="ARBA" id="ARBA00022448"/>
    </source>
</evidence>
<evidence type="ECO:0000256" key="6">
    <source>
        <dbReference type="ARBA" id="ARBA00022989"/>
    </source>
</evidence>
<dbReference type="GO" id="GO:0022857">
    <property type="term" value="F:transmembrane transporter activity"/>
    <property type="evidence" value="ECO:0007669"/>
    <property type="project" value="InterPro"/>
</dbReference>
<dbReference type="GO" id="GO:0015851">
    <property type="term" value="P:nucleobase transport"/>
    <property type="evidence" value="ECO:0007669"/>
    <property type="project" value="UniProtKB-ARBA"/>
</dbReference>
<feature type="transmembrane region" description="Helical" evidence="9">
    <location>
        <begin position="338"/>
        <end position="368"/>
    </location>
</feature>
<accession>A0A1Y2FLM6</accession>
<comment type="caution">
    <text evidence="10">The sequence shown here is derived from an EMBL/GenBank/DDBJ whole genome shotgun (WGS) entry which is preliminary data.</text>
</comment>
<keyword evidence="3 8" id="KW-0813">Transport</keyword>
<evidence type="ECO:0000256" key="8">
    <source>
        <dbReference type="PIRNR" id="PIRNR002744"/>
    </source>
</evidence>
<feature type="transmembrane region" description="Helical" evidence="9">
    <location>
        <begin position="446"/>
        <end position="464"/>
    </location>
</feature>
<dbReference type="PANTHER" id="PTHR31806:SF5">
    <property type="entry name" value="PURINE-CYTOSINE PERMEASE FCY21"/>
    <property type="match status" value="1"/>
</dbReference>
<evidence type="ECO:0000256" key="7">
    <source>
        <dbReference type="ARBA" id="ARBA00023136"/>
    </source>
</evidence>
<keyword evidence="4" id="KW-0597">Phosphoprotein</keyword>
<dbReference type="PANTHER" id="PTHR31806">
    <property type="entry name" value="PURINE-CYTOSINE PERMEASE FCY2-RELATED"/>
    <property type="match status" value="1"/>
</dbReference>
<feature type="transmembrane region" description="Helical" evidence="9">
    <location>
        <begin position="208"/>
        <end position="224"/>
    </location>
</feature>
<dbReference type="InterPro" id="IPR001248">
    <property type="entry name" value="Pur-cyt_permease"/>
</dbReference>
<keyword evidence="7 8" id="KW-0472">Membrane</keyword>